<dbReference type="EMBL" id="VCIZ01000020">
    <property type="protein sequence ID" value="TSP09874.1"/>
    <property type="molecule type" value="Genomic_DNA"/>
</dbReference>
<dbReference type="Gene3D" id="3.30.1340.30">
    <property type="match status" value="1"/>
</dbReference>
<dbReference type="Pfam" id="PF04972">
    <property type="entry name" value="BON"/>
    <property type="match status" value="1"/>
</dbReference>
<dbReference type="Proteomes" id="UP001056132">
    <property type="component" value="Chromosome 2"/>
</dbReference>
<dbReference type="InterPro" id="IPR007055">
    <property type="entry name" value="BON_dom"/>
</dbReference>
<keyword evidence="4" id="KW-1185">Reference proteome</keyword>
<sequence>MTELNPAPGSQRATRVRSDASLHDLLCERLWRSGIDVSEVSLTVREGAVTLEGAIGTRADRARIEDAIDHIPGVRAVENRVRVAPDRTGAGR</sequence>
<evidence type="ECO:0000313" key="2">
    <source>
        <dbReference type="EMBL" id="TSP09874.1"/>
    </source>
</evidence>
<dbReference type="KEGG" id="ccam:M5D45_22900"/>
<accession>A0AAE9L5S2</accession>
<organism evidence="3 5">
    <name type="scientific">Cupriavidus campinensis</name>
    <dbReference type="NCBI Taxonomy" id="151783"/>
    <lineage>
        <taxon>Bacteria</taxon>
        <taxon>Pseudomonadati</taxon>
        <taxon>Pseudomonadota</taxon>
        <taxon>Betaproteobacteria</taxon>
        <taxon>Burkholderiales</taxon>
        <taxon>Burkholderiaceae</taxon>
        <taxon>Cupriavidus</taxon>
    </lineage>
</organism>
<dbReference type="AlphaFoldDB" id="A0AAE9L5S2"/>
<evidence type="ECO:0000313" key="5">
    <source>
        <dbReference type="Proteomes" id="UP001056132"/>
    </source>
</evidence>
<reference evidence="2 4" key="1">
    <citation type="submission" date="2019-05" db="EMBL/GenBank/DDBJ databases">
        <title>Whole genome sequence analysis of Cupriavidus campinensis S14E4C strain.</title>
        <authorList>
            <person name="Abbaszade G."/>
            <person name="Szabo A."/>
            <person name="Toumi M."/>
            <person name="Toth E."/>
        </authorList>
    </citation>
    <scope>NUCLEOTIDE SEQUENCE [LARGE SCALE GENOMIC DNA]</scope>
    <source>
        <strain evidence="2 4">S14E4C</strain>
    </source>
</reference>
<reference evidence="3" key="3">
    <citation type="submission" date="2022-05" db="EMBL/GenBank/DDBJ databases">
        <authorList>
            <person name="Kunte H.-J."/>
        </authorList>
    </citation>
    <scope>NUCLEOTIDE SEQUENCE</scope>
    <source>
        <strain evidence="3">G5</strain>
    </source>
</reference>
<evidence type="ECO:0000259" key="1">
    <source>
        <dbReference type="PROSITE" id="PS50914"/>
    </source>
</evidence>
<protein>
    <submittedName>
        <fullName evidence="3">BON domain-containing protein</fullName>
    </submittedName>
</protein>
<reference evidence="3" key="2">
    <citation type="journal article" date="2022" name="Microbiol. Resour. Announc.">
        <title>Genome Sequence of Cupriavidus campinensis Strain G5, a Member of a Bacterial Consortium Capable of Polyethylene Degradation.</title>
        <authorList>
            <person name="Schneider B."/>
            <person name="Pfeiffer F."/>
            <person name="Dyall-Smith M."/>
            <person name="Kunte H.J."/>
        </authorList>
    </citation>
    <scope>NUCLEOTIDE SEQUENCE</scope>
    <source>
        <strain evidence="3">G5</strain>
    </source>
</reference>
<dbReference type="Proteomes" id="UP000318943">
    <property type="component" value="Unassembled WGS sequence"/>
</dbReference>
<evidence type="ECO:0000313" key="4">
    <source>
        <dbReference type="Proteomes" id="UP000318943"/>
    </source>
</evidence>
<dbReference type="EMBL" id="CP097331">
    <property type="protein sequence ID" value="URF08006.1"/>
    <property type="molecule type" value="Genomic_DNA"/>
</dbReference>
<feature type="domain" description="BON" evidence="1">
    <location>
        <begin position="17"/>
        <end position="85"/>
    </location>
</feature>
<dbReference type="RefSeq" id="WP_144202270.1">
    <property type="nucleotide sequence ID" value="NZ_CAJPVH010000001.1"/>
</dbReference>
<dbReference type="PROSITE" id="PS50914">
    <property type="entry name" value="BON"/>
    <property type="match status" value="1"/>
</dbReference>
<gene>
    <name evidence="2" type="ORF">FGG12_25435</name>
    <name evidence="3" type="ORF">M5D45_22900</name>
</gene>
<evidence type="ECO:0000313" key="3">
    <source>
        <dbReference type="EMBL" id="URF08006.1"/>
    </source>
</evidence>
<proteinExistence type="predicted"/>
<name>A0AAE9L5S2_9BURK</name>